<name>A0A382XDU2_9ZZZZ</name>
<gene>
    <name evidence="2" type="ORF">METZ01_LOCUS422190</name>
</gene>
<feature type="compositionally biased region" description="Basic and acidic residues" evidence="1">
    <location>
        <begin position="20"/>
        <end position="30"/>
    </location>
</feature>
<feature type="region of interest" description="Disordered" evidence="1">
    <location>
        <begin position="1"/>
        <end position="70"/>
    </location>
</feature>
<sequence length="70" mass="7751">MITSISNRVKRGALNPFGQREVRSGAEGRKRVPVYTGRTSKGPREERPRTYATTDQETANTFTNPGALRG</sequence>
<reference evidence="2" key="1">
    <citation type="submission" date="2018-05" db="EMBL/GenBank/DDBJ databases">
        <authorList>
            <person name="Lanie J.A."/>
            <person name="Ng W.-L."/>
            <person name="Kazmierczak K.M."/>
            <person name="Andrzejewski T.M."/>
            <person name="Davidsen T.M."/>
            <person name="Wayne K.J."/>
            <person name="Tettelin H."/>
            <person name="Glass J.I."/>
            <person name="Rusch D."/>
            <person name="Podicherti R."/>
            <person name="Tsui H.-C.T."/>
            <person name="Winkler M.E."/>
        </authorList>
    </citation>
    <scope>NUCLEOTIDE SEQUENCE</scope>
</reference>
<feature type="compositionally biased region" description="Polar residues" evidence="1">
    <location>
        <begin position="51"/>
        <end position="64"/>
    </location>
</feature>
<evidence type="ECO:0000313" key="2">
    <source>
        <dbReference type="EMBL" id="SVD69336.1"/>
    </source>
</evidence>
<evidence type="ECO:0000256" key="1">
    <source>
        <dbReference type="SAM" id="MobiDB-lite"/>
    </source>
</evidence>
<dbReference type="EMBL" id="UINC01167054">
    <property type="protein sequence ID" value="SVD69336.1"/>
    <property type="molecule type" value="Genomic_DNA"/>
</dbReference>
<organism evidence="2">
    <name type="scientific">marine metagenome</name>
    <dbReference type="NCBI Taxonomy" id="408172"/>
    <lineage>
        <taxon>unclassified sequences</taxon>
        <taxon>metagenomes</taxon>
        <taxon>ecological metagenomes</taxon>
    </lineage>
</organism>
<proteinExistence type="predicted"/>
<feature type="non-terminal residue" evidence="2">
    <location>
        <position position="70"/>
    </location>
</feature>
<dbReference type="AlphaFoldDB" id="A0A382XDU2"/>
<accession>A0A382XDU2</accession>
<protein>
    <submittedName>
        <fullName evidence="2">Uncharacterized protein</fullName>
    </submittedName>
</protein>